<dbReference type="EMBL" id="JAKNQU010000006">
    <property type="protein sequence ID" value="MCZ0928460.1"/>
    <property type="molecule type" value="Genomic_DNA"/>
</dbReference>
<dbReference type="Proteomes" id="UP001321125">
    <property type="component" value="Unassembled WGS sequence"/>
</dbReference>
<dbReference type="RefSeq" id="WP_268902188.1">
    <property type="nucleotide sequence ID" value="NZ_JAKNQU010000006.1"/>
</dbReference>
<accession>A0ABT4IYF6</accession>
<reference evidence="1 2" key="1">
    <citation type="submission" date="2022-02" db="EMBL/GenBank/DDBJ databases">
        <title>Study of halophilic communities from a Mexican lake.</title>
        <authorList>
            <person name="Hernandez-Soto L.M."/>
            <person name="Martinez-Abarca F."/>
            <person name="Ramirez-Saad H.C."/>
            <person name="Aguirre-Garrido J.F."/>
        </authorList>
    </citation>
    <scope>NUCLEOTIDE SEQUENCE [LARGE SCALE GENOMIC DNA]</scope>
    <source>
        <strain evidence="1 2">Hjan13</strain>
    </source>
</reference>
<protein>
    <submittedName>
        <fullName evidence="1">Uncharacterized protein</fullName>
    </submittedName>
</protein>
<evidence type="ECO:0000313" key="1">
    <source>
        <dbReference type="EMBL" id="MCZ0928460.1"/>
    </source>
</evidence>
<gene>
    <name evidence="1" type="ORF">L0635_15385</name>
</gene>
<sequence length="58" mass="6857">MRQSSMQAAFQSKSVHCIIMTRLTEKLIVSGAHKFWKKGERQRIVELLFYNQLIVNDF</sequence>
<evidence type="ECO:0000313" key="2">
    <source>
        <dbReference type="Proteomes" id="UP001321125"/>
    </source>
</evidence>
<name>A0ABT4IYF6_9GAMM</name>
<organism evidence="1 2">
    <name type="scientific">Vreelandella janggokensis</name>
    <dbReference type="NCBI Taxonomy" id="370767"/>
    <lineage>
        <taxon>Bacteria</taxon>
        <taxon>Pseudomonadati</taxon>
        <taxon>Pseudomonadota</taxon>
        <taxon>Gammaproteobacteria</taxon>
        <taxon>Oceanospirillales</taxon>
        <taxon>Halomonadaceae</taxon>
        <taxon>Vreelandella</taxon>
    </lineage>
</organism>
<comment type="caution">
    <text evidence="1">The sequence shown here is derived from an EMBL/GenBank/DDBJ whole genome shotgun (WGS) entry which is preliminary data.</text>
</comment>
<keyword evidence="2" id="KW-1185">Reference proteome</keyword>
<proteinExistence type="predicted"/>